<comment type="subcellular location">
    <subcellularLocation>
        <location evidence="1">Nucleus</location>
    </subcellularLocation>
</comment>
<evidence type="ECO:0000313" key="3">
    <source>
        <dbReference type="EMBL" id="CAK7353502.1"/>
    </source>
</evidence>
<evidence type="ECO:0000256" key="1">
    <source>
        <dbReference type="ARBA" id="ARBA00004123"/>
    </source>
</evidence>
<protein>
    <submittedName>
        <fullName evidence="3">Uncharacterized protein</fullName>
    </submittedName>
</protein>
<dbReference type="PANTHER" id="PTHR45093:SF2">
    <property type="entry name" value="LISH DOMAIN-CONTAINING PROTEIN"/>
    <property type="match status" value="1"/>
</dbReference>
<comment type="caution">
    <text evidence="3">The sequence shown here is derived from an EMBL/GenBank/DDBJ whole genome shotgun (WGS) entry which is preliminary data.</text>
</comment>
<dbReference type="EMBL" id="CAWUPB010001194">
    <property type="protein sequence ID" value="CAK7353502.1"/>
    <property type="molecule type" value="Genomic_DNA"/>
</dbReference>
<name>A0AAV1SPU4_9ROSI</name>
<proteinExistence type="predicted"/>
<gene>
    <name evidence="3" type="ORF">DCAF_LOCUS24760</name>
</gene>
<evidence type="ECO:0000256" key="2">
    <source>
        <dbReference type="ARBA" id="ARBA00023242"/>
    </source>
</evidence>
<keyword evidence="2" id="KW-0539">Nucleus</keyword>
<evidence type="ECO:0000313" key="4">
    <source>
        <dbReference type="Proteomes" id="UP001314170"/>
    </source>
</evidence>
<accession>A0AAV1SPU4</accession>
<sequence length="84" mass="9124">MLHNLDYYMQVLHGASGGMSPQVQARNQQLPGSTPDIKSEINPVLNPRAAGPEVSLIGIPGMFCSWISPVKADMVDLSRFLSNK</sequence>
<dbReference type="AlphaFoldDB" id="A0AAV1SPU4"/>
<dbReference type="Proteomes" id="UP001314170">
    <property type="component" value="Unassembled WGS sequence"/>
</dbReference>
<dbReference type="PANTHER" id="PTHR45093">
    <property type="entry name" value="TRANSCRIPTION ACTIVATOR MSS11"/>
    <property type="match status" value="1"/>
</dbReference>
<keyword evidence="4" id="KW-1185">Reference proteome</keyword>
<reference evidence="3 4" key="1">
    <citation type="submission" date="2024-01" db="EMBL/GenBank/DDBJ databases">
        <authorList>
            <person name="Waweru B."/>
        </authorList>
    </citation>
    <scope>NUCLEOTIDE SEQUENCE [LARGE SCALE GENOMIC DNA]</scope>
</reference>
<dbReference type="GO" id="GO:0005634">
    <property type="term" value="C:nucleus"/>
    <property type="evidence" value="ECO:0007669"/>
    <property type="project" value="UniProtKB-SubCell"/>
</dbReference>
<organism evidence="3 4">
    <name type="scientific">Dovyalis caffra</name>
    <dbReference type="NCBI Taxonomy" id="77055"/>
    <lineage>
        <taxon>Eukaryota</taxon>
        <taxon>Viridiplantae</taxon>
        <taxon>Streptophyta</taxon>
        <taxon>Embryophyta</taxon>
        <taxon>Tracheophyta</taxon>
        <taxon>Spermatophyta</taxon>
        <taxon>Magnoliopsida</taxon>
        <taxon>eudicotyledons</taxon>
        <taxon>Gunneridae</taxon>
        <taxon>Pentapetalae</taxon>
        <taxon>rosids</taxon>
        <taxon>fabids</taxon>
        <taxon>Malpighiales</taxon>
        <taxon>Salicaceae</taxon>
        <taxon>Flacourtieae</taxon>
        <taxon>Dovyalis</taxon>
    </lineage>
</organism>